<protein>
    <submittedName>
        <fullName evidence="1">Uncharacterized protein</fullName>
    </submittedName>
</protein>
<proteinExistence type="predicted"/>
<gene>
    <name evidence="1" type="ORF">AYI70_g309</name>
</gene>
<accession>A0A1R1YH81</accession>
<dbReference type="AlphaFoldDB" id="A0A1R1YH81"/>
<evidence type="ECO:0000313" key="2">
    <source>
        <dbReference type="Proteomes" id="UP000187283"/>
    </source>
</evidence>
<comment type="caution">
    <text evidence="1">The sequence shown here is derived from an EMBL/GenBank/DDBJ whole genome shotgun (WGS) entry which is preliminary data.</text>
</comment>
<reference evidence="1 2" key="1">
    <citation type="submission" date="2017-01" db="EMBL/GenBank/DDBJ databases">
        <authorList>
            <person name="Mah S.A."/>
            <person name="Swanson W.J."/>
            <person name="Moy G.W."/>
            <person name="Vacquier V.D."/>
        </authorList>
    </citation>
    <scope>NUCLEOTIDE SEQUENCE [LARGE SCALE GENOMIC DNA]</scope>
    <source>
        <strain evidence="1 2">GSMNP</strain>
    </source>
</reference>
<sequence length="126" mass="14099">MCSTVSASLSWQNGHFLLNRERAHGHFFQQSYSARVFWKDQFQSHPVARQFKVVVHNPLGYFAVIISDLSSPQYLGSRIISGSLQVPLFPADSSADPSTQSILKRLVDQFADPCFRCGPLIMATLP</sequence>
<dbReference type="EMBL" id="LSSN01000044">
    <property type="protein sequence ID" value="OMJ26277.1"/>
    <property type="molecule type" value="Genomic_DNA"/>
</dbReference>
<evidence type="ECO:0000313" key="1">
    <source>
        <dbReference type="EMBL" id="OMJ26277.1"/>
    </source>
</evidence>
<organism evidence="1 2">
    <name type="scientific">Smittium culicis</name>
    <dbReference type="NCBI Taxonomy" id="133412"/>
    <lineage>
        <taxon>Eukaryota</taxon>
        <taxon>Fungi</taxon>
        <taxon>Fungi incertae sedis</taxon>
        <taxon>Zoopagomycota</taxon>
        <taxon>Kickxellomycotina</taxon>
        <taxon>Harpellomycetes</taxon>
        <taxon>Harpellales</taxon>
        <taxon>Legeriomycetaceae</taxon>
        <taxon>Smittium</taxon>
    </lineage>
</organism>
<name>A0A1R1YH81_9FUNG</name>
<dbReference type="OrthoDB" id="10425511at2759"/>
<keyword evidence="2" id="KW-1185">Reference proteome</keyword>
<dbReference type="Proteomes" id="UP000187283">
    <property type="component" value="Unassembled WGS sequence"/>
</dbReference>